<dbReference type="AlphaFoldDB" id="R9TL19"/>
<organism evidence="2">
    <name type="scientific">Trypanosoma rangeli</name>
    <dbReference type="NCBI Taxonomy" id="5698"/>
    <lineage>
        <taxon>Eukaryota</taxon>
        <taxon>Discoba</taxon>
        <taxon>Euglenozoa</taxon>
        <taxon>Kinetoplastea</taxon>
        <taxon>Metakinetoplastina</taxon>
        <taxon>Trypanosomatida</taxon>
        <taxon>Trypanosomatidae</taxon>
        <taxon>Trypanosoma</taxon>
        <taxon>Herpetosoma</taxon>
    </lineage>
</organism>
<evidence type="ECO:0000313" key="2">
    <source>
        <dbReference type="EMBL" id="AGN32912.1"/>
    </source>
</evidence>
<protein>
    <submittedName>
        <fullName evidence="2">25 kDa translation elongation factor 1-beta</fullName>
    </submittedName>
</protein>
<accession>R9TL19</accession>
<evidence type="ECO:0000256" key="1">
    <source>
        <dbReference type="SAM" id="Phobius"/>
    </source>
</evidence>
<keyword evidence="1" id="KW-1133">Transmembrane helix</keyword>
<keyword evidence="1" id="KW-0812">Transmembrane</keyword>
<reference evidence="2" key="1">
    <citation type="submission" date="2013-01" db="EMBL/GenBank/DDBJ databases">
        <title>Unveiling the Trypanosoma rangeli genome, the neglected and avirulent trypanosome of mammals.</title>
        <authorList>
            <person name="Stoco P.H."/>
            <person name="Wagner G."/>
            <person name="Gerber A."/>
            <person name="Zaha A."/>
            <person name="Monteiro K.M."/>
            <person name="Thompson C."/>
            <person name="Bartholomeu D.C."/>
            <person name="Bahia D."/>
            <person name="Loreto E."/>
            <person name="Prestes E.B."/>
            <person name="De Moraes M.H."/>
            <person name="Lueckemeyer D.D."/>
            <person name="Lima F.M."/>
            <person name="Vallejo G.A."/>
            <person name="Silveira Filho J.F."/>
            <person name="Tyler K.M."/>
            <person name="Almeida L.G."/>
            <person name="Steindel M."/>
            <person name="Ortiz M.F.D.E."/>
            <person name="Siervo M.A."/>
            <person name="Cunha O.L.D.E."/>
            <person name="Neto R."/>
            <person name="Rodrigues-Luiz G."/>
            <person name="Teixeira S.M."/>
            <person name="Silva R."/>
            <person name="Murta S.M."/>
            <person name="Sincero T.C."/>
            <person name="Mendes T.A."/>
            <person name="Urmenyi T.P."/>
            <person name="Da Rocha W.D."/>
            <person name="Vasconcellos A.T."/>
            <person name="Grisard E.C."/>
        </authorList>
    </citation>
    <scope>NUCLEOTIDE SEQUENCE</scope>
</reference>
<sequence length="206" mass="21378">MIKSSKSSPEILSSSITISCCSFFTPNATGTSLWSPQSRPSRSIACSFFARASRSTVSSHGLTSNRMEDLAMISFLAFLASASFFFLASRAAASSSVASPKRSMSSSSSFLAGAGAAAAARAGTGGGAVTFTGAPHALRSDSVKEAICFTQRYRHVLLAPSKSLNSFTSSSEGFVPPKNSFPLSLPSSSPLFLLTSLTDIGFVLTL</sequence>
<dbReference type="EMBL" id="KC544850">
    <property type="protein sequence ID" value="AGN32912.1"/>
    <property type="molecule type" value="Genomic_DNA"/>
</dbReference>
<keyword evidence="2" id="KW-0251">Elongation factor</keyword>
<keyword evidence="1" id="KW-0472">Membrane</keyword>
<keyword evidence="2" id="KW-0648">Protein biosynthesis</keyword>
<name>R9TL19_TRYRA</name>
<feature type="transmembrane region" description="Helical" evidence="1">
    <location>
        <begin position="70"/>
        <end position="93"/>
    </location>
</feature>
<proteinExistence type="predicted"/>
<dbReference type="GO" id="GO:0003746">
    <property type="term" value="F:translation elongation factor activity"/>
    <property type="evidence" value="ECO:0007669"/>
    <property type="project" value="UniProtKB-KW"/>
</dbReference>